<organism evidence="1 2">
    <name type="scientific">Chryseobacterium glaciei</name>
    <dbReference type="NCBI Taxonomy" id="1685010"/>
    <lineage>
        <taxon>Bacteria</taxon>
        <taxon>Pseudomonadati</taxon>
        <taxon>Bacteroidota</taxon>
        <taxon>Flavobacteriia</taxon>
        <taxon>Flavobacteriales</taxon>
        <taxon>Weeksellaceae</taxon>
        <taxon>Chryseobacterium group</taxon>
        <taxon>Chryseobacterium</taxon>
    </lineage>
</organism>
<dbReference type="AlphaFoldDB" id="A0A172XZI8"/>
<sequence length="176" mass="20735">MLRAFFLVIIFTSIISCKKEQENYHGGYYWIYGYGLSDIRIHEAIEGISEKWKIKIVDVAGCMIDSKLQKKVDETNKKTYAAIEERYGKGWKIKYDKDIEGFASKKIDVMDVLITNKLFRNELKKHYIEIDDVDKVVKEQNDNLYDVVVYNDKLKSENKECFRVSVNTKNRIVQLK</sequence>
<evidence type="ECO:0008006" key="3">
    <source>
        <dbReference type="Google" id="ProtNLM"/>
    </source>
</evidence>
<dbReference type="RefSeq" id="WP_066758024.1">
    <property type="nucleotide sequence ID" value="NZ_CP015199.1"/>
</dbReference>
<dbReference type="EMBL" id="CP015199">
    <property type="protein sequence ID" value="ANF52374.1"/>
    <property type="molecule type" value="Genomic_DNA"/>
</dbReference>
<evidence type="ECO:0000313" key="2">
    <source>
        <dbReference type="Proteomes" id="UP000077824"/>
    </source>
</evidence>
<accession>A0A172XZI8</accession>
<dbReference type="KEGG" id="chh:A0O34_18455"/>
<dbReference type="OrthoDB" id="1271386at2"/>
<name>A0A172XZI8_9FLAO</name>
<dbReference type="STRING" id="1685010.A0O34_18455"/>
<dbReference type="Proteomes" id="UP000077824">
    <property type="component" value="Chromosome"/>
</dbReference>
<gene>
    <name evidence="1" type="ORF">A0O34_18455</name>
</gene>
<evidence type="ECO:0000313" key="1">
    <source>
        <dbReference type="EMBL" id="ANF52374.1"/>
    </source>
</evidence>
<reference evidence="1 2" key="1">
    <citation type="submission" date="2016-04" db="EMBL/GenBank/DDBJ databases">
        <title>Complete Genome Sequence of Chryseobacterium sp. IHBB 10212.</title>
        <authorList>
            <person name="Pal M."/>
            <person name="Swarnkar M.K."/>
            <person name="Kaushal K."/>
            <person name="Chhibber S."/>
            <person name="Singh A.K."/>
            <person name="Gulati A."/>
        </authorList>
    </citation>
    <scope>NUCLEOTIDE SEQUENCE [LARGE SCALE GENOMIC DNA]</scope>
    <source>
        <strain evidence="1 2">IHBB 10212</strain>
    </source>
</reference>
<keyword evidence="2" id="KW-1185">Reference proteome</keyword>
<protein>
    <recommendedName>
        <fullName evidence="3">Lipoprotein</fullName>
    </recommendedName>
</protein>
<proteinExistence type="predicted"/>
<dbReference type="PROSITE" id="PS51257">
    <property type="entry name" value="PROKAR_LIPOPROTEIN"/>
    <property type="match status" value="1"/>
</dbReference>